<evidence type="ECO:0000259" key="1">
    <source>
        <dbReference type="Pfam" id="PF01425"/>
    </source>
</evidence>
<keyword evidence="4" id="KW-1185">Reference proteome</keyword>
<dbReference type="InterPro" id="IPR023631">
    <property type="entry name" value="Amidase_dom"/>
</dbReference>
<dbReference type="Pfam" id="PF01425">
    <property type="entry name" value="Amidase"/>
    <property type="match status" value="1"/>
</dbReference>
<sequence>MSCLTQASLVDNGRVVTLGDLRYYVGGVSIGKLGSNCTGQATLAAASIPGHDIFPMTVVETSSEEFQPTELRHTIAQYADQDDVFKRPFMRTIYLRSTTAKFPAINASALARDLSDFGTALFMSAGGIFGDVDGFATGFISMDLAKGPYFVSAATGDVYKAHRLYGDDYLAFIQGVVSDENGGYMALSAVTENAMAKSIAVPSRLYSTPSEEKPLAGLRFGVKDIYHVRGVSTSGGNRAYFYLYGTQNNTAPAIQRLIDLGAVLIGKMGTVQFANGDRVTADWVDLHAPFNPRGDGYQDPSGSSTGPGCGVGAYDWLDLAVGSDTGGSMRGPAGAIGLFGNRPSTGAISMEHAIPLSPVSDSAGIFARTGSLWALATKAWYPDFQSNYTSYPRIIYRSAASGSWSSSDNPAVLELVESFYKGLEDFLQVNATMANHTALWSETHGEGSESLDDMLYSTYAVFVSHDQWQILAKPFFEDYAGQHDGRRPYINPGPLARWEWGQIHANDTVYDQGLQNISIFKKWWETEGYGQHDPESCSEGLYVYTFMAGVPSYRDEYFEAPSTPPLGFDDSSIPVMAGAPEVVVPIGEVPYKSRITNQTEYLPVSMGLRMARGCDYILADLVKDLEEAGVLRSVAVGSRLYP</sequence>
<dbReference type="InterPro" id="IPR036928">
    <property type="entry name" value="AS_sf"/>
</dbReference>
<dbReference type="OrthoDB" id="5423360at2759"/>
<dbReference type="Proteomes" id="UP000717696">
    <property type="component" value="Unassembled WGS sequence"/>
</dbReference>
<dbReference type="Gene3D" id="3.90.1300.10">
    <property type="entry name" value="Amidase signature (AS) domain"/>
    <property type="match status" value="1"/>
</dbReference>
<feature type="domain" description="Scytalone dehydratase-like protein Arp1 N-terminal" evidence="2">
    <location>
        <begin position="47"/>
        <end position="165"/>
    </location>
</feature>
<organism evidence="3 4">
    <name type="scientific">Dactylonectria estremocensis</name>
    <dbReference type="NCBI Taxonomy" id="1079267"/>
    <lineage>
        <taxon>Eukaryota</taxon>
        <taxon>Fungi</taxon>
        <taxon>Dikarya</taxon>
        <taxon>Ascomycota</taxon>
        <taxon>Pezizomycotina</taxon>
        <taxon>Sordariomycetes</taxon>
        <taxon>Hypocreomycetidae</taxon>
        <taxon>Hypocreales</taxon>
        <taxon>Nectriaceae</taxon>
        <taxon>Dactylonectria</taxon>
    </lineage>
</organism>
<reference evidence="3" key="1">
    <citation type="journal article" date="2021" name="Nat. Commun.">
        <title>Genetic determinants of endophytism in the Arabidopsis root mycobiome.</title>
        <authorList>
            <person name="Mesny F."/>
            <person name="Miyauchi S."/>
            <person name="Thiergart T."/>
            <person name="Pickel B."/>
            <person name="Atanasova L."/>
            <person name="Karlsson M."/>
            <person name="Huettel B."/>
            <person name="Barry K.W."/>
            <person name="Haridas S."/>
            <person name="Chen C."/>
            <person name="Bauer D."/>
            <person name="Andreopoulos W."/>
            <person name="Pangilinan J."/>
            <person name="LaButti K."/>
            <person name="Riley R."/>
            <person name="Lipzen A."/>
            <person name="Clum A."/>
            <person name="Drula E."/>
            <person name="Henrissat B."/>
            <person name="Kohler A."/>
            <person name="Grigoriev I.V."/>
            <person name="Martin F.M."/>
            <person name="Hacquard S."/>
        </authorList>
    </citation>
    <scope>NUCLEOTIDE SEQUENCE</scope>
    <source>
        <strain evidence="3">MPI-CAGE-AT-0021</strain>
    </source>
</reference>
<accession>A0A9P9J446</accession>
<proteinExistence type="predicted"/>
<evidence type="ECO:0000259" key="2">
    <source>
        <dbReference type="Pfam" id="PF26053"/>
    </source>
</evidence>
<evidence type="ECO:0000313" key="4">
    <source>
        <dbReference type="Proteomes" id="UP000717696"/>
    </source>
</evidence>
<comment type="caution">
    <text evidence="3">The sequence shown here is derived from an EMBL/GenBank/DDBJ whole genome shotgun (WGS) entry which is preliminary data.</text>
</comment>
<dbReference type="PANTHER" id="PTHR46310">
    <property type="entry name" value="AMIDASE 1"/>
    <property type="match status" value="1"/>
</dbReference>
<dbReference type="AlphaFoldDB" id="A0A9P9J446"/>
<evidence type="ECO:0000313" key="3">
    <source>
        <dbReference type="EMBL" id="KAH7142840.1"/>
    </source>
</evidence>
<feature type="domain" description="Amidase" evidence="1">
    <location>
        <begin position="194"/>
        <end position="390"/>
    </location>
</feature>
<name>A0A9P9J446_9HYPO</name>
<dbReference type="InterPro" id="IPR058329">
    <property type="entry name" value="Arp1_N"/>
</dbReference>
<protein>
    <submittedName>
        <fullName evidence="3">Amidase signature domain-containing protein</fullName>
    </submittedName>
</protein>
<dbReference type="EMBL" id="JAGMUU010000011">
    <property type="protein sequence ID" value="KAH7142840.1"/>
    <property type="molecule type" value="Genomic_DNA"/>
</dbReference>
<dbReference type="SUPFAM" id="SSF75304">
    <property type="entry name" value="Amidase signature (AS) enzymes"/>
    <property type="match status" value="1"/>
</dbReference>
<dbReference type="PANTHER" id="PTHR46310:SF7">
    <property type="entry name" value="AMIDASE 1"/>
    <property type="match status" value="1"/>
</dbReference>
<gene>
    <name evidence="3" type="ORF">B0J13DRAFT_596137</name>
</gene>
<dbReference type="Pfam" id="PF26053">
    <property type="entry name" value="DUF8016"/>
    <property type="match status" value="1"/>
</dbReference>